<dbReference type="AlphaFoldDB" id="A0AAW0RHA0"/>
<dbReference type="InterPro" id="IPR029063">
    <property type="entry name" value="SAM-dependent_MTases_sf"/>
</dbReference>
<dbReference type="EMBL" id="JAAHCF010000934">
    <property type="protein sequence ID" value="KAK8141534.1"/>
    <property type="molecule type" value="Genomic_DNA"/>
</dbReference>
<keyword evidence="2" id="KW-1185">Reference proteome</keyword>
<comment type="caution">
    <text evidence="1">The sequence shown here is derived from an EMBL/GenBank/DDBJ whole genome shotgun (WGS) entry which is preliminary data.</text>
</comment>
<accession>A0AAW0RHA0</accession>
<dbReference type="SUPFAM" id="SSF53335">
    <property type="entry name" value="S-adenosyl-L-methionine-dependent methyltransferases"/>
    <property type="match status" value="1"/>
</dbReference>
<name>A0AAW0RHA0_9HYPO</name>
<gene>
    <name evidence="1" type="ORF">G3M48_010359</name>
</gene>
<organism evidence="1 2">
    <name type="scientific">Beauveria asiatica</name>
    <dbReference type="NCBI Taxonomy" id="1069075"/>
    <lineage>
        <taxon>Eukaryota</taxon>
        <taxon>Fungi</taxon>
        <taxon>Dikarya</taxon>
        <taxon>Ascomycota</taxon>
        <taxon>Pezizomycotina</taxon>
        <taxon>Sordariomycetes</taxon>
        <taxon>Hypocreomycetidae</taxon>
        <taxon>Hypocreales</taxon>
        <taxon>Cordycipitaceae</taxon>
        <taxon>Beauveria</taxon>
    </lineage>
</organism>
<evidence type="ECO:0008006" key="3">
    <source>
        <dbReference type="Google" id="ProtNLM"/>
    </source>
</evidence>
<proteinExistence type="predicted"/>
<evidence type="ECO:0000313" key="2">
    <source>
        <dbReference type="Proteomes" id="UP001397290"/>
    </source>
</evidence>
<protein>
    <recommendedName>
        <fullName evidence="3">Methyltransferase domain-containing protein</fullName>
    </recommendedName>
</protein>
<dbReference type="Gene3D" id="3.40.50.150">
    <property type="entry name" value="Vaccinia Virus protein VP39"/>
    <property type="match status" value="1"/>
</dbReference>
<dbReference type="Proteomes" id="UP001397290">
    <property type="component" value="Unassembled WGS sequence"/>
</dbReference>
<reference evidence="1 2" key="1">
    <citation type="submission" date="2020-02" db="EMBL/GenBank/DDBJ databases">
        <title>Comparative genomics of the hypocrealean fungal genus Beauvera.</title>
        <authorList>
            <person name="Showalter D.N."/>
            <person name="Bushley K.E."/>
            <person name="Rehner S.A."/>
        </authorList>
    </citation>
    <scope>NUCLEOTIDE SEQUENCE [LARGE SCALE GENOMIC DNA]</scope>
    <source>
        <strain evidence="1 2">ARSEF4384</strain>
    </source>
</reference>
<evidence type="ECO:0000313" key="1">
    <source>
        <dbReference type="EMBL" id="KAK8141534.1"/>
    </source>
</evidence>
<sequence>MAVCTTTTTTVPDKDKDMDTTMDSLLASFLHNPALLDKFHIPRFKLRLATIAAWGVQKGERLLDIGCGQGESSVALAAVVGDGGSVTAIDTAQMDYGDPFTMREAHAHIQKSALGARISFYPVDASSFLTRVWKKPGSGGGGGDGPIDAAVLCQCLFYFPDASSVQSLFAALSSAGIPRVYAAEWSYAPSHAPQRAHILATRAQALYHMYDARRPVGDPVEQNVRAAVDQQAVLRAAARAGYRVSGETLLTPEQDMREGQFEVDYVLGPRFQQRVKGASLTSAQEAEIKDAVQELTLELEKPLYSGTTSVMAMDVWCVVFELQKSD</sequence>